<name>A0A1D2MDN7_ORCCI</name>
<evidence type="ECO:0000313" key="2">
    <source>
        <dbReference type="EMBL" id="ODM91059.1"/>
    </source>
</evidence>
<dbReference type="AlphaFoldDB" id="A0A1D2MDN7"/>
<proteinExistence type="predicted"/>
<dbReference type="STRING" id="48709.A0A1D2MDN7"/>
<dbReference type="PROSITE" id="PS01009">
    <property type="entry name" value="CRISP_1"/>
    <property type="match status" value="1"/>
</dbReference>
<gene>
    <name evidence="2" type="ORF">Ocin01_15623</name>
</gene>
<dbReference type="GO" id="GO:0005576">
    <property type="term" value="C:extracellular region"/>
    <property type="evidence" value="ECO:0007669"/>
    <property type="project" value="InterPro"/>
</dbReference>
<organism evidence="2 3">
    <name type="scientific">Orchesella cincta</name>
    <name type="common">Springtail</name>
    <name type="synonym">Podura cincta</name>
    <dbReference type="NCBI Taxonomy" id="48709"/>
    <lineage>
        <taxon>Eukaryota</taxon>
        <taxon>Metazoa</taxon>
        <taxon>Ecdysozoa</taxon>
        <taxon>Arthropoda</taxon>
        <taxon>Hexapoda</taxon>
        <taxon>Collembola</taxon>
        <taxon>Entomobryomorpha</taxon>
        <taxon>Entomobryoidea</taxon>
        <taxon>Orchesellidae</taxon>
        <taxon>Orchesellinae</taxon>
        <taxon>Orchesella</taxon>
    </lineage>
</organism>
<dbReference type="OrthoDB" id="337038at2759"/>
<dbReference type="Pfam" id="PF00188">
    <property type="entry name" value="CAP"/>
    <property type="match status" value="1"/>
</dbReference>
<reference evidence="2 3" key="1">
    <citation type="journal article" date="2016" name="Genome Biol. Evol.">
        <title>Gene Family Evolution Reflects Adaptation to Soil Environmental Stressors in the Genome of the Collembolan Orchesella cincta.</title>
        <authorList>
            <person name="Faddeeva-Vakhrusheva A."/>
            <person name="Derks M.F."/>
            <person name="Anvar S.Y."/>
            <person name="Agamennone V."/>
            <person name="Suring W."/>
            <person name="Smit S."/>
            <person name="van Straalen N.M."/>
            <person name="Roelofs D."/>
        </authorList>
    </citation>
    <scope>NUCLEOTIDE SEQUENCE [LARGE SCALE GENOMIC DNA]</scope>
    <source>
        <tissue evidence="2">Mixed pool</tissue>
    </source>
</reference>
<keyword evidence="3" id="KW-1185">Reference proteome</keyword>
<dbReference type="InterPro" id="IPR034113">
    <property type="entry name" value="SCP_GAPR1-like"/>
</dbReference>
<evidence type="ECO:0000313" key="3">
    <source>
        <dbReference type="Proteomes" id="UP000094527"/>
    </source>
</evidence>
<dbReference type="SUPFAM" id="SSF55797">
    <property type="entry name" value="PR-1-like"/>
    <property type="match status" value="1"/>
</dbReference>
<dbReference type="PRINTS" id="PR00837">
    <property type="entry name" value="V5TPXLIKE"/>
</dbReference>
<dbReference type="PANTHER" id="PTHR10334">
    <property type="entry name" value="CYSTEINE-RICH SECRETORY PROTEIN-RELATED"/>
    <property type="match status" value="1"/>
</dbReference>
<dbReference type="InterPro" id="IPR035940">
    <property type="entry name" value="CAP_sf"/>
</dbReference>
<dbReference type="FunFam" id="3.40.33.10:FF:000010">
    <property type="entry name" value="Predicted protein"/>
    <property type="match status" value="1"/>
</dbReference>
<dbReference type="SMART" id="SM00198">
    <property type="entry name" value="SCP"/>
    <property type="match status" value="1"/>
</dbReference>
<dbReference type="InterPro" id="IPR018244">
    <property type="entry name" value="Allrgn_V5/Tpx1_CS"/>
</dbReference>
<sequence>MPLLAGVLRLSSKRRFYCLRSNVSKRTLLLAGVRTLNRGCFYSLGLNAGARNVYCAGDNAEREDAFTGWGSNSEDVESAEGPSTGLLKVALTEHNKFRRRHGVPDLKPDQKLNAIAQKYANYLASNNLFQHSKTDYENLAGAPGKTKEDAIRYAVKKWYDEEKIYRKVYKYKNGAFSLKTGHFTAMIWRKTTNLGIGVAYNKAKKWWVVVANYSPRGNTKGQFEGNVPPPKG</sequence>
<dbReference type="Gene3D" id="3.40.33.10">
    <property type="entry name" value="CAP"/>
    <property type="match status" value="1"/>
</dbReference>
<dbReference type="InterPro" id="IPR014044">
    <property type="entry name" value="CAP_dom"/>
</dbReference>
<protein>
    <submittedName>
        <fullName evidence="2">Golgi-associated plant pathogenesis-related protein 1</fullName>
    </submittedName>
</protein>
<evidence type="ECO:0000259" key="1">
    <source>
        <dbReference type="SMART" id="SM00198"/>
    </source>
</evidence>
<accession>A0A1D2MDN7</accession>
<comment type="caution">
    <text evidence="2">The sequence shown here is derived from an EMBL/GenBank/DDBJ whole genome shotgun (WGS) entry which is preliminary data.</text>
</comment>
<dbReference type="CDD" id="cd05382">
    <property type="entry name" value="CAP_GAPR1-like"/>
    <property type="match status" value="1"/>
</dbReference>
<dbReference type="EMBL" id="LJIJ01001688">
    <property type="protein sequence ID" value="ODM91059.1"/>
    <property type="molecule type" value="Genomic_DNA"/>
</dbReference>
<dbReference type="Proteomes" id="UP000094527">
    <property type="component" value="Unassembled WGS sequence"/>
</dbReference>
<feature type="domain" description="SCP" evidence="1">
    <location>
        <begin position="85"/>
        <end position="221"/>
    </location>
</feature>
<dbReference type="InterPro" id="IPR001283">
    <property type="entry name" value="CRISP-related"/>
</dbReference>